<evidence type="ECO:0000313" key="11">
    <source>
        <dbReference type="Proteomes" id="UP001515480"/>
    </source>
</evidence>
<dbReference type="SUPFAM" id="SSF53448">
    <property type="entry name" value="Nucleotide-diphospho-sugar transferases"/>
    <property type="match status" value="1"/>
</dbReference>
<proteinExistence type="predicted"/>
<evidence type="ECO:0000256" key="2">
    <source>
        <dbReference type="ARBA" id="ARBA00022676"/>
    </source>
</evidence>
<feature type="region of interest" description="Disordered" evidence="7">
    <location>
        <begin position="496"/>
        <end position="515"/>
    </location>
</feature>
<dbReference type="PANTHER" id="PTHR43867">
    <property type="entry name" value="CELLULOSE SYNTHASE CATALYTIC SUBUNIT A [UDP-FORMING]"/>
    <property type="match status" value="1"/>
</dbReference>
<keyword evidence="4 8" id="KW-0812">Transmembrane</keyword>
<evidence type="ECO:0000259" key="9">
    <source>
        <dbReference type="Pfam" id="PF13632"/>
    </source>
</evidence>
<feature type="compositionally biased region" description="Basic and acidic residues" evidence="7">
    <location>
        <begin position="546"/>
        <end position="563"/>
    </location>
</feature>
<feature type="transmembrane region" description="Helical" evidence="8">
    <location>
        <begin position="381"/>
        <end position="404"/>
    </location>
</feature>
<accession>A0AB34J9M2</accession>
<sequence length="718" mass="79258">MEASPAAAAYRFFVAAYAATLPVYFYYRWVHTVEWEVEWLRSYQAITCALELYGALNVLLLGLIRFRCPWAPACPSPPGLLQSPRANGLAAASVERDQTDVPAHCCGVMPREEACWQGPFVVSILIPCCSEPDDVIFGAVRAALTLRHPLASTVRVYLLDDGGVPSREEQLHRCAEPSRVRYVSRPKDPTTPRHGKAGNLNYTLRTVLFADGERPSAEQLVVIFDCDMEAHGDFLAHTLPYLALSRQVALVQTPQHFYNVAPAGDIFNHHNISFYQAMQPGLDSWGATVCCGTNFVARASALFEVGYFPTESITEDFLLSMKLAASGYVVRYHAAVVSTGEAPEDLRQIFKQRNRWCCGCFQVFFHPTAWRLLRRLRPAQALCYLNGPLSYLGTILTVPLWLAVPSLSLYSNIHPVRAITPPLVLLWLLYFTLLVLITEMMPDRLNRTFAAFLASKANAAFWWCFVQALSSAVVGRIFPSRQKAFEVTQKRGFSVDADRSRKQARGGSHASPRLPPLIAAADPLAAIAAVAHSEAAAALRTSGEVSERLRVGSRPQHDGKRGDALPPLEEQPRDTSQADVVFHQLVLSAALLFLVGGILRRCGAIAAVAGAHRRFGWENLGLALVPAAWLLLQAVPMLMVLAYARLPHGHRLHSMLVRHAWRAHYALIVFVCGIMVNAAVIHHFSHGPHHEAHLVHAQHASKRFVDALGKVPLSLADV</sequence>
<dbReference type="GO" id="GO:0016020">
    <property type="term" value="C:membrane"/>
    <property type="evidence" value="ECO:0007669"/>
    <property type="project" value="UniProtKB-SubCell"/>
</dbReference>
<dbReference type="GO" id="GO:0016757">
    <property type="term" value="F:glycosyltransferase activity"/>
    <property type="evidence" value="ECO:0007669"/>
    <property type="project" value="UniProtKB-KW"/>
</dbReference>
<dbReference type="InterPro" id="IPR050321">
    <property type="entry name" value="Glycosyltr_2/OpgH_subfam"/>
</dbReference>
<protein>
    <recommendedName>
        <fullName evidence="9">Glycosyltransferase 2-like domain-containing protein</fullName>
    </recommendedName>
</protein>
<dbReference type="CDD" id="cd06421">
    <property type="entry name" value="CESA_CelA_like"/>
    <property type="match status" value="1"/>
</dbReference>
<evidence type="ECO:0000256" key="4">
    <source>
        <dbReference type="ARBA" id="ARBA00022692"/>
    </source>
</evidence>
<reference evidence="10 11" key="1">
    <citation type="journal article" date="2024" name="Science">
        <title>Giant polyketide synthase enzymes in the biosynthesis of giant marine polyether toxins.</title>
        <authorList>
            <person name="Fallon T.R."/>
            <person name="Shende V.V."/>
            <person name="Wierzbicki I.H."/>
            <person name="Pendleton A.L."/>
            <person name="Watervoot N.F."/>
            <person name="Auber R.P."/>
            <person name="Gonzalez D.J."/>
            <person name="Wisecaver J.H."/>
            <person name="Moore B.S."/>
        </authorList>
    </citation>
    <scope>NUCLEOTIDE SEQUENCE [LARGE SCALE GENOMIC DNA]</scope>
    <source>
        <strain evidence="10 11">12B1</strain>
    </source>
</reference>
<keyword evidence="3" id="KW-0808">Transferase</keyword>
<comment type="caution">
    <text evidence="10">The sequence shown here is derived from an EMBL/GenBank/DDBJ whole genome shotgun (WGS) entry which is preliminary data.</text>
</comment>
<feature type="transmembrane region" description="Helical" evidence="8">
    <location>
        <begin position="12"/>
        <end position="30"/>
    </location>
</feature>
<feature type="transmembrane region" description="Helical" evidence="8">
    <location>
        <begin position="663"/>
        <end position="681"/>
    </location>
</feature>
<feature type="transmembrane region" description="Helical" evidence="8">
    <location>
        <begin position="620"/>
        <end position="643"/>
    </location>
</feature>
<feature type="transmembrane region" description="Helical" evidence="8">
    <location>
        <begin position="581"/>
        <end position="599"/>
    </location>
</feature>
<evidence type="ECO:0000256" key="7">
    <source>
        <dbReference type="SAM" id="MobiDB-lite"/>
    </source>
</evidence>
<feature type="region of interest" description="Disordered" evidence="7">
    <location>
        <begin position="546"/>
        <end position="571"/>
    </location>
</feature>
<evidence type="ECO:0000256" key="8">
    <source>
        <dbReference type="SAM" id="Phobius"/>
    </source>
</evidence>
<keyword evidence="11" id="KW-1185">Reference proteome</keyword>
<organism evidence="10 11">
    <name type="scientific">Prymnesium parvum</name>
    <name type="common">Toxic golden alga</name>
    <dbReference type="NCBI Taxonomy" id="97485"/>
    <lineage>
        <taxon>Eukaryota</taxon>
        <taxon>Haptista</taxon>
        <taxon>Haptophyta</taxon>
        <taxon>Prymnesiophyceae</taxon>
        <taxon>Prymnesiales</taxon>
        <taxon>Prymnesiaceae</taxon>
        <taxon>Prymnesium</taxon>
    </lineage>
</organism>
<keyword evidence="6 8" id="KW-0472">Membrane</keyword>
<evidence type="ECO:0000256" key="6">
    <source>
        <dbReference type="ARBA" id="ARBA00023136"/>
    </source>
</evidence>
<name>A0AB34J9M2_PRYPA</name>
<evidence type="ECO:0000256" key="1">
    <source>
        <dbReference type="ARBA" id="ARBA00004141"/>
    </source>
</evidence>
<comment type="subcellular location">
    <subcellularLocation>
        <location evidence="1">Membrane</location>
        <topology evidence="1">Multi-pass membrane protein</topology>
    </subcellularLocation>
</comment>
<evidence type="ECO:0000256" key="3">
    <source>
        <dbReference type="ARBA" id="ARBA00022679"/>
    </source>
</evidence>
<dbReference type="Proteomes" id="UP001515480">
    <property type="component" value="Unassembled WGS sequence"/>
</dbReference>
<feature type="domain" description="Glycosyltransferase 2-like" evidence="9">
    <location>
        <begin position="221"/>
        <end position="434"/>
    </location>
</feature>
<evidence type="ECO:0000256" key="5">
    <source>
        <dbReference type="ARBA" id="ARBA00022989"/>
    </source>
</evidence>
<keyword evidence="5 8" id="KW-1133">Transmembrane helix</keyword>
<dbReference type="EMBL" id="JBGBPQ010000011">
    <property type="protein sequence ID" value="KAL1515944.1"/>
    <property type="molecule type" value="Genomic_DNA"/>
</dbReference>
<gene>
    <name evidence="10" type="ORF">AB1Y20_002558</name>
</gene>
<feature type="transmembrane region" description="Helical" evidence="8">
    <location>
        <begin position="42"/>
        <end position="64"/>
    </location>
</feature>
<dbReference type="InterPro" id="IPR029044">
    <property type="entry name" value="Nucleotide-diphossugar_trans"/>
</dbReference>
<dbReference type="InterPro" id="IPR001173">
    <property type="entry name" value="Glyco_trans_2-like"/>
</dbReference>
<feature type="transmembrane region" description="Helical" evidence="8">
    <location>
        <begin position="416"/>
        <end position="438"/>
    </location>
</feature>
<dbReference type="Pfam" id="PF13632">
    <property type="entry name" value="Glyco_trans_2_3"/>
    <property type="match status" value="1"/>
</dbReference>
<dbReference type="Gene3D" id="3.90.550.10">
    <property type="entry name" value="Spore Coat Polysaccharide Biosynthesis Protein SpsA, Chain A"/>
    <property type="match status" value="1"/>
</dbReference>
<dbReference type="AlphaFoldDB" id="A0AB34J9M2"/>
<evidence type="ECO:0000313" key="10">
    <source>
        <dbReference type="EMBL" id="KAL1515944.1"/>
    </source>
</evidence>
<keyword evidence="2" id="KW-0328">Glycosyltransferase</keyword>
<dbReference type="PANTHER" id="PTHR43867:SF2">
    <property type="entry name" value="CELLULOSE SYNTHASE CATALYTIC SUBUNIT A [UDP-FORMING]"/>
    <property type="match status" value="1"/>
</dbReference>